<dbReference type="GO" id="GO:0004148">
    <property type="term" value="F:dihydrolipoyl dehydrogenase (NADH) activity"/>
    <property type="evidence" value="ECO:0007669"/>
    <property type="project" value="UniProtKB-EC"/>
</dbReference>
<evidence type="ECO:0000256" key="3">
    <source>
        <dbReference type="ARBA" id="ARBA00016961"/>
    </source>
</evidence>
<dbReference type="SUPFAM" id="SSF51905">
    <property type="entry name" value="FAD/NAD(P)-binding domain"/>
    <property type="match status" value="1"/>
</dbReference>
<reference evidence="15 16" key="1">
    <citation type="submission" date="2019-01" db="EMBL/GenBank/DDBJ databases">
        <authorList>
            <consortium name="Pathogen Informatics"/>
        </authorList>
    </citation>
    <scope>NUCLEOTIDE SEQUENCE [LARGE SCALE GENOMIC DNA]</scope>
    <source>
        <strain evidence="15 16">NCTC10166</strain>
    </source>
</reference>
<dbReference type="Pfam" id="PF00364">
    <property type="entry name" value="Biotin_lipoyl"/>
    <property type="match status" value="1"/>
</dbReference>
<dbReference type="FunFam" id="3.30.390.30:FF:000001">
    <property type="entry name" value="Dihydrolipoyl dehydrogenase"/>
    <property type="match status" value="1"/>
</dbReference>
<evidence type="ECO:0000259" key="14">
    <source>
        <dbReference type="PROSITE" id="PS50968"/>
    </source>
</evidence>
<dbReference type="InterPro" id="IPR023753">
    <property type="entry name" value="FAD/NAD-binding_dom"/>
</dbReference>
<keyword evidence="7 12" id="KW-0560">Oxidoreductase</keyword>
<dbReference type="PANTHER" id="PTHR22912">
    <property type="entry name" value="DISULFIDE OXIDOREDUCTASE"/>
    <property type="match status" value="1"/>
</dbReference>
<evidence type="ECO:0000256" key="8">
    <source>
        <dbReference type="ARBA" id="ARBA00023027"/>
    </source>
</evidence>
<dbReference type="PROSITE" id="PS00189">
    <property type="entry name" value="LIPOYL"/>
    <property type="match status" value="1"/>
</dbReference>
<dbReference type="GO" id="GO:0050660">
    <property type="term" value="F:flavin adenine dinucleotide binding"/>
    <property type="evidence" value="ECO:0007669"/>
    <property type="project" value="InterPro"/>
</dbReference>
<dbReference type="Gene3D" id="3.50.50.60">
    <property type="entry name" value="FAD/NAD(P)-binding domain"/>
    <property type="match status" value="2"/>
</dbReference>
<dbReference type="InterPro" id="IPR016156">
    <property type="entry name" value="FAD/NAD-linked_Rdtase_dimer_sf"/>
</dbReference>
<dbReference type="InterPro" id="IPR011053">
    <property type="entry name" value="Single_hybrid_motif"/>
</dbReference>
<evidence type="ECO:0000256" key="6">
    <source>
        <dbReference type="ARBA" id="ARBA00022827"/>
    </source>
</evidence>
<dbReference type="EC" id="1.8.1.4" evidence="2 12"/>
<evidence type="ECO:0000256" key="1">
    <source>
        <dbReference type="ARBA" id="ARBA00007532"/>
    </source>
</evidence>
<dbReference type="InterPro" id="IPR000089">
    <property type="entry name" value="Biotin_lipoyl"/>
</dbReference>
<accession>A0A449A486</accession>
<dbReference type="Proteomes" id="UP000289440">
    <property type="component" value="Chromosome"/>
</dbReference>
<dbReference type="PANTHER" id="PTHR22912:SF160">
    <property type="entry name" value="DIHYDROLIPOYL DEHYDROGENASE"/>
    <property type="match status" value="1"/>
</dbReference>
<sequence length="630" mass="68102">MHKFKFADIGEGLHEGVVAEIYKNVGDEVKEGDSLFSVETDKVTSDIPSPATGKIVKILMAVGDTIHVGQEIYYIDDGSGDTEETTETASSQEVVKEEAPQEGGASVVGEVKVSNDLFDLSAFVSPSTSSEAKPAKKTFNRFAKKDRPTKTTATTLTKPGKETGKLYDKNITETFDVIVIGSGPGGYLAAEEAGKAGLKTLIVEKEFWGGVCLNVGCIPTKALLKTAEIYHSVKHAHEYGIVGQVDVKIDWSKMHERKSKVVSQLTNGIQALMRMNKVKTIFGSAKFVGAHEIEVENKVYRGKNIIVATGSSDRELTLPGFEQGYKTGKLITSKEAINLKEKPKSLTIVGGGVIGVEFAQIFAAAGTKVVIIQNMPTVLAMLDQDIIKQVSSDLKELGVDVITNANTTKFENDTLYYEVDGKEHLIKSDVTLVSVGRVPSSLGLEEVGIKLGSRKELLIDEFCETNVEGVYGIGDVVGQAMLAHVAYRHAVVAVSNILKKTVKFNAKTVPACIYTSPEIASVGLTEQQAKDAKLDFISVKHQFSFIGKALAANEPKGFAKFIIDKEYGEIIGCHIIGGTATDLISEVVLAIENEISIYEIASAVHPHPTFSEVLWEAARSAVHQLEKFKK</sequence>
<dbReference type="CDD" id="cd06849">
    <property type="entry name" value="lipoyl_domain"/>
    <property type="match status" value="1"/>
</dbReference>
<keyword evidence="4 12" id="KW-0285">Flavoprotein</keyword>
<dbReference type="PRINTS" id="PR00411">
    <property type="entry name" value="PNDRDTASEI"/>
</dbReference>
<protein>
    <recommendedName>
        <fullName evidence="3 12">Dihydrolipoyl dehydrogenase</fullName>
        <ecNumber evidence="2 12">1.8.1.4</ecNumber>
    </recommendedName>
</protein>
<evidence type="ECO:0000256" key="5">
    <source>
        <dbReference type="ARBA" id="ARBA00022823"/>
    </source>
</evidence>
<dbReference type="Gene3D" id="3.30.390.30">
    <property type="match status" value="1"/>
</dbReference>
<dbReference type="Gene3D" id="2.40.50.100">
    <property type="match status" value="1"/>
</dbReference>
<dbReference type="PROSITE" id="PS00076">
    <property type="entry name" value="PYRIDINE_REDOX_1"/>
    <property type="match status" value="1"/>
</dbReference>
<evidence type="ECO:0000256" key="11">
    <source>
        <dbReference type="ARBA" id="ARBA00049187"/>
    </source>
</evidence>
<dbReference type="InterPro" id="IPR036188">
    <property type="entry name" value="FAD/NAD-bd_sf"/>
</dbReference>
<evidence type="ECO:0000256" key="7">
    <source>
        <dbReference type="ARBA" id="ARBA00023002"/>
    </source>
</evidence>
<dbReference type="InterPro" id="IPR004099">
    <property type="entry name" value="Pyr_nucl-diS_OxRdtase_dimer"/>
</dbReference>
<evidence type="ECO:0000313" key="16">
    <source>
        <dbReference type="Proteomes" id="UP000289440"/>
    </source>
</evidence>
<evidence type="ECO:0000256" key="2">
    <source>
        <dbReference type="ARBA" id="ARBA00012608"/>
    </source>
</evidence>
<feature type="domain" description="Lipoyl-binding" evidence="14">
    <location>
        <begin position="1"/>
        <end position="76"/>
    </location>
</feature>
<evidence type="ECO:0000256" key="4">
    <source>
        <dbReference type="ARBA" id="ARBA00022630"/>
    </source>
</evidence>
<dbReference type="OrthoDB" id="9807946at2"/>
<comment type="cofactor">
    <cofactor evidence="12">
        <name>FAD</name>
        <dbReference type="ChEBI" id="CHEBI:57692"/>
    </cofactor>
    <text evidence="12">Binds 1 FAD per subunit.</text>
</comment>
<dbReference type="PROSITE" id="PS50968">
    <property type="entry name" value="BIOTINYL_LIPOYL"/>
    <property type="match status" value="1"/>
</dbReference>
<keyword evidence="16" id="KW-1185">Reference proteome</keyword>
<evidence type="ECO:0000256" key="10">
    <source>
        <dbReference type="ARBA" id="ARBA00023284"/>
    </source>
</evidence>
<evidence type="ECO:0000256" key="9">
    <source>
        <dbReference type="ARBA" id="ARBA00023157"/>
    </source>
</evidence>
<keyword evidence="8 12" id="KW-0520">NAD</keyword>
<keyword evidence="10 12" id="KW-0676">Redox-active center</keyword>
<dbReference type="InterPro" id="IPR003016">
    <property type="entry name" value="2-oxoA_DH_lipoyl-BS"/>
</dbReference>
<dbReference type="Pfam" id="PF07992">
    <property type="entry name" value="Pyr_redox_2"/>
    <property type="match status" value="1"/>
</dbReference>
<evidence type="ECO:0000313" key="15">
    <source>
        <dbReference type="EMBL" id="VEU59056.1"/>
    </source>
</evidence>
<name>A0A449A486_9BACT</name>
<dbReference type="SUPFAM" id="SSF51230">
    <property type="entry name" value="Single hybrid motif"/>
    <property type="match status" value="1"/>
</dbReference>
<dbReference type="EMBL" id="LR214951">
    <property type="protein sequence ID" value="VEU59056.1"/>
    <property type="molecule type" value="Genomic_DNA"/>
</dbReference>
<dbReference type="RefSeq" id="WP_129719448.1">
    <property type="nucleotide sequence ID" value="NZ_LR214951.1"/>
</dbReference>
<comment type="miscellaneous">
    <text evidence="12">The active site is a redox-active disulfide bond.</text>
</comment>
<dbReference type="SUPFAM" id="SSF55424">
    <property type="entry name" value="FAD/NAD-linked reductases, dimerisation (C-terminal) domain"/>
    <property type="match status" value="1"/>
</dbReference>
<evidence type="ECO:0000256" key="13">
    <source>
        <dbReference type="SAM" id="MobiDB-lite"/>
    </source>
</evidence>
<dbReference type="PRINTS" id="PR00368">
    <property type="entry name" value="FADPNR"/>
</dbReference>
<keyword evidence="5" id="KW-0450">Lipoyl</keyword>
<gene>
    <name evidence="15" type="primary">pdhC_2</name>
    <name evidence="15" type="ORF">NCTC10166_00006</name>
</gene>
<keyword evidence="6 12" id="KW-0274">FAD</keyword>
<dbReference type="GO" id="GO:0006103">
    <property type="term" value="P:2-oxoglutarate metabolic process"/>
    <property type="evidence" value="ECO:0007669"/>
    <property type="project" value="TreeGrafter"/>
</dbReference>
<keyword evidence="9" id="KW-1015">Disulfide bond</keyword>
<evidence type="ECO:0000256" key="12">
    <source>
        <dbReference type="RuleBase" id="RU003692"/>
    </source>
</evidence>
<comment type="catalytic activity">
    <reaction evidence="11 12">
        <text>N(6)-[(R)-dihydrolipoyl]-L-lysyl-[protein] + NAD(+) = N(6)-[(R)-lipoyl]-L-lysyl-[protein] + NADH + H(+)</text>
        <dbReference type="Rhea" id="RHEA:15045"/>
        <dbReference type="Rhea" id="RHEA-COMP:10474"/>
        <dbReference type="Rhea" id="RHEA-COMP:10475"/>
        <dbReference type="ChEBI" id="CHEBI:15378"/>
        <dbReference type="ChEBI" id="CHEBI:57540"/>
        <dbReference type="ChEBI" id="CHEBI:57945"/>
        <dbReference type="ChEBI" id="CHEBI:83099"/>
        <dbReference type="ChEBI" id="CHEBI:83100"/>
        <dbReference type="EC" id="1.8.1.4"/>
    </reaction>
</comment>
<dbReference type="InterPro" id="IPR012999">
    <property type="entry name" value="Pyr_OxRdtase_I_AS"/>
</dbReference>
<dbReference type="InterPro" id="IPR006258">
    <property type="entry name" value="Lipoamide_DH"/>
</dbReference>
<proteinExistence type="inferred from homology"/>
<dbReference type="NCBIfam" id="TIGR01350">
    <property type="entry name" value="lipoamide_DH"/>
    <property type="match status" value="1"/>
</dbReference>
<comment type="similarity">
    <text evidence="1 12">Belongs to the class-I pyridine nucleotide-disulfide oxidoreductase family.</text>
</comment>
<dbReference type="KEGG" id="mnu:NCTC10166_00006"/>
<dbReference type="Pfam" id="PF02852">
    <property type="entry name" value="Pyr_redox_dim"/>
    <property type="match status" value="1"/>
</dbReference>
<organism evidence="15 16">
    <name type="scientific">Mesomycoplasma neurolyticum</name>
    <dbReference type="NCBI Taxonomy" id="2120"/>
    <lineage>
        <taxon>Bacteria</taxon>
        <taxon>Bacillati</taxon>
        <taxon>Mycoplasmatota</taxon>
        <taxon>Mycoplasmoidales</taxon>
        <taxon>Metamycoplasmataceae</taxon>
        <taxon>Mesomycoplasma</taxon>
    </lineage>
</organism>
<dbReference type="AlphaFoldDB" id="A0A449A486"/>
<keyword evidence="15" id="KW-0670">Pyruvate</keyword>
<dbReference type="InterPro" id="IPR050151">
    <property type="entry name" value="Class-I_Pyr_Nuc-Dis_Oxidored"/>
</dbReference>
<feature type="region of interest" description="Disordered" evidence="13">
    <location>
        <begin position="77"/>
        <end position="105"/>
    </location>
</feature>